<dbReference type="GO" id="GO:0019752">
    <property type="term" value="P:carboxylic acid metabolic process"/>
    <property type="evidence" value="ECO:0007669"/>
    <property type="project" value="UniProtKB-ARBA"/>
</dbReference>
<dbReference type="PANTHER" id="PTHR11820:SF7">
    <property type="entry name" value="ACYLPYRUVASE FAHD1, MITOCHONDRIAL"/>
    <property type="match status" value="1"/>
</dbReference>
<dbReference type="GO" id="GO:0016853">
    <property type="term" value="F:isomerase activity"/>
    <property type="evidence" value="ECO:0007669"/>
    <property type="project" value="UniProtKB-ARBA"/>
</dbReference>
<organism evidence="3 4">
    <name type="scientific">Mycolicibacterium hassiacum (strain DSM 44199 / CIP 105218 / JCM 12690 / 3849)</name>
    <name type="common">Mycobacterium hassiacum</name>
    <dbReference type="NCBI Taxonomy" id="1122247"/>
    <lineage>
        <taxon>Bacteria</taxon>
        <taxon>Bacillati</taxon>
        <taxon>Actinomycetota</taxon>
        <taxon>Actinomycetes</taxon>
        <taxon>Mycobacteriales</taxon>
        <taxon>Mycobacteriaceae</taxon>
        <taxon>Mycolicibacterium</taxon>
    </lineage>
</organism>
<sequence length="290" mass="30579">MKFASFVGPAGVTAGIVRDGTVAPLRGGDAVDWTGQPIGLLAHIAAGADPVTTGVELPLESVELTAPIPAPRRNIICAGQNYADHVREFDQSGYANADRGIPEHPVVFTKATTTVIGPHDEIPLHADRTEALDYEGELAVIIGTGGTNIRAEDAMAHVWGYTIVNDVSARDLQHAHRQWFLGKSLDRSCPMGPVVVTADEFDWRDLLIETRVNGELRQHTKTTDLIFGVPELIAAISAGTTLLPGDIIATGTPSGVGVGFDPPRFLRAGDVIEITINGIGTLVNTVGAGS</sequence>
<dbReference type="InterPro" id="IPR011234">
    <property type="entry name" value="Fumarylacetoacetase-like_C"/>
</dbReference>
<dbReference type="STRING" id="1122247.GCA_000379865_03820"/>
<dbReference type="SUPFAM" id="SSF56529">
    <property type="entry name" value="FAH"/>
    <property type="match status" value="1"/>
</dbReference>
<name>K5BHM0_MYCHD</name>
<gene>
    <name evidence="3" type="ORF">C731_0969</name>
</gene>
<reference evidence="3 4" key="1">
    <citation type="journal article" date="2012" name="J. Bacteriol.">
        <title>Genome sequence of Mycobacterium hassiacum DSM 44199, a rare source of heat-stable mycobacterial proteins.</title>
        <authorList>
            <person name="Tiago I."/>
            <person name="Maranha A."/>
            <person name="Mendes V."/>
            <person name="Alarico S."/>
            <person name="Moynihan P.J."/>
            <person name="Clarke A.J."/>
            <person name="Macedo-Ribeiro S."/>
            <person name="Pereira P.J."/>
            <person name="Empadinhas N."/>
        </authorList>
    </citation>
    <scope>NUCLEOTIDE SEQUENCE [LARGE SCALE GENOMIC DNA]</scope>
    <source>
        <strain evidence="4">DSM 44199 / CIP 105218 / JCM 12690 / 3849</strain>
    </source>
</reference>
<feature type="domain" description="Rv2993c-like N-terminal" evidence="2">
    <location>
        <begin position="1"/>
        <end position="67"/>
    </location>
</feature>
<dbReference type="GO" id="GO:0018773">
    <property type="term" value="F:acetylpyruvate hydrolase activity"/>
    <property type="evidence" value="ECO:0007669"/>
    <property type="project" value="TreeGrafter"/>
</dbReference>
<dbReference type="Proteomes" id="UP000006265">
    <property type="component" value="Unassembled WGS sequence"/>
</dbReference>
<dbReference type="FunFam" id="3.90.850.10:FF:000002">
    <property type="entry name" value="2-hydroxyhepta-2,4-diene-1,7-dioate isomerase"/>
    <property type="match status" value="1"/>
</dbReference>
<dbReference type="Gene3D" id="3.90.850.10">
    <property type="entry name" value="Fumarylacetoacetase-like, C-terminal domain"/>
    <property type="match status" value="1"/>
</dbReference>
<feature type="domain" description="Fumarylacetoacetase-like C-terminal" evidence="1">
    <location>
        <begin position="75"/>
        <end position="286"/>
    </location>
</feature>
<evidence type="ECO:0000313" key="3">
    <source>
        <dbReference type="EMBL" id="EKF24986.1"/>
    </source>
</evidence>
<evidence type="ECO:0000313" key="4">
    <source>
        <dbReference type="Proteomes" id="UP000006265"/>
    </source>
</evidence>
<accession>K5BHM0</accession>
<comment type="caution">
    <text evidence="3">The sequence shown here is derived from an EMBL/GenBank/DDBJ whole genome shotgun (WGS) entry which is preliminary data.</text>
</comment>
<evidence type="ECO:0000259" key="2">
    <source>
        <dbReference type="Pfam" id="PF10370"/>
    </source>
</evidence>
<dbReference type="InterPro" id="IPR018833">
    <property type="entry name" value="Rv2993c-like_N"/>
</dbReference>
<keyword evidence="3" id="KW-0378">Hydrolase</keyword>
<keyword evidence="4" id="KW-1185">Reference proteome</keyword>
<dbReference type="AlphaFoldDB" id="K5BHM0"/>
<protein>
    <submittedName>
        <fullName evidence="3">Fumarylacetoacetate (FAA) hydrolase family protein</fullName>
    </submittedName>
</protein>
<dbReference type="InterPro" id="IPR036663">
    <property type="entry name" value="Fumarylacetoacetase_C_sf"/>
</dbReference>
<proteinExistence type="predicted"/>
<dbReference type="EMBL" id="AMRA01000026">
    <property type="protein sequence ID" value="EKF24986.1"/>
    <property type="molecule type" value="Genomic_DNA"/>
</dbReference>
<dbReference type="Pfam" id="PF01557">
    <property type="entry name" value="FAA_hydrolase"/>
    <property type="match status" value="1"/>
</dbReference>
<dbReference type="RefSeq" id="WP_005625278.1">
    <property type="nucleotide sequence ID" value="NZ_AMRA01000026.1"/>
</dbReference>
<dbReference type="OrthoDB" id="9805307at2"/>
<evidence type="ECO:0000259" key="1">
    <source>
        <dbReference type="Pfam" id="PF01557"/>
    </source>
</evidence>
<dbReference type="PATRIC" id="fig|1122247.3.peg.930"/>
<dbReference type="eggNOG" id="COG0179">
    <property type="taxonomic scope" value="Bacteria"/>
</dbReference>
<dbReference type="Pfam" id="PF10370">
    <property type="entry name" value="Rv2993c-like_N"/>
    <property type="match status" value="1"/>
</dbReference>
<dbReference type="PANTHER" id="PTHR11820">
    <property type="entry name" value="ACYLPYRUVASE"/>
    <property type="match status" value="1"/>
</dbReference>